<dbReference type="AlphaFoldDB" id="A0A3E0W5B7"/>
<gene>
    <name evidence="2" type="ORF">B7R25_17325</name>
</gene>
<dbReference type="EMBL" id="NBXE01000087">
    <property type="protein sequence ID" value="RFA24183.1"/>
    <property type="molecule type" value="Genomic_DNA"/>
</dbReference>
<name>A0A3E0W5B7_9MICO</name>
<sequence length="443" mass="49409">MDLTNRELASLLLLVGFFAVMLIRPKTRSTILPSFRQVIRALLVWKVLVVFAVYFGYTAGVVALGAHAGIWSFDLLKDTVITTLFVGLPLVLNAGKTSSGSSLVRKVLIETLGVSAFLAFYFNLASLPLWGELLLQPLLLLLSFSSLVSKRDPKTRLVGKICDALLAILGFGLLAFTTVKVVTTWSALDLSEIWLSFALSVWLPVGLLPLIYILAILMSAETVLVLLPWHNNKVAPPLRVRFAFVFGTRLSAFYASHFAGQWLGRLAKQTTFREGLRVVADYRRDVRNNVTAEKGRLDRLRSMSGIDGTDENGLQRDRREFAATKKVLKRLFYYQMGQNRNLLGHYRHDILLILGDVTSDGLPAEHGIEVRVSADKKQWYGWRRTITGWYFGIGGDETLDAEWQFDGPGAPMSFPTKGSDWTDATSSPSRPEWLAADDPIRVV</sequence>
<keyword evidence="1" id="KW-1133">Transmembrane helix</keyword>
<dbReference type="OrthoDB" id="5096100at2"/>
<protein>
    <submittedName>
        <fullName evidence="2">Uncharacterized protein</fullName>
    </submittedName>
</protein>
<feature type="transmembrane region" description="Helical" evidence="1">
    <location>
        <begin position="79"/>
        <end position="95"/>
    </location>
</feature>
<dbReference type="RefSeq" id="WP_116420165.1">
    <property type="nucleotide sequence ID" value="NZ_NBXC01000049.1"/>
</dbReference>
<feature type="transmembrane region" description="Helical" evidence="1">
    <location>
        <begin position="43"/>
        <end position="73"/>
    </location>
</feature>
<evidence type="ECO:0000313" key="2">
    <source>
        <dbReference type="EMBL" id="RFA24183.1"/>
    </source>
</evidence>
<feature type="transmembrane region" description="Helical" evidence="1">
    <location>
        <begin position="6"/>
        <end position="23"/>
    </location>
</feature>
<feature type="transmembrane region" description="Helical" evidence="1">
    <location>
        <begin position="133"/>
        <end position="149"/>
    </location>
</feature>
<feature type="transmembrane region" description="Helical" evidence="1">
    <location>
        <begin position="161"/>
        <end position="182"/>
    </location>
</feature>
<keyword evidence="1" id="KW-0812">Transmembrane</keyword>
<reference evidence="2 3" key="1">
    <citation type="submission" date="2017-04" db="EMBL/GenBank/DDBJ databases">
        <title>Comparative genome analysis of Subtercola boreus.</title>
        <authorList>
            <person name="Cho Y.-J."/>
            <person name="Cho A."/>
            <person name="Kim O.-S."/>
            <person name="Lee J.-I."/>
        </authorList>
    </citation>
    <scope>NUCLEOTIDE SEQUENCE [LARGE SCALE GENOMIC DNA]</scope>
    <source>
        <strain evidence="2 3">P28004</strain>
    </source>
</reference>
<feature type="transmembrane region" description="Helical" evidence="1">
    <location>
        <begin position="202"/>
        <end position="229"/>
    </location>
</feature>
<dbReference type="Proteomes" id="UP000257080">
    <property type="component" value="Unassembled WGS sequence"/>
</dbReference>
<evidence type="ECO:0000256" key="1">
    <source>
        <dbReference type="SAM" id="Phobius"/>
    </source>
</evidence>
<comment type="caution">
    <text evidence="2">The sequence shown here is derived from an EMBL/GenBank/DDBJ whole genome shotgun (WGS) entry which is preliminary data.</text>
</comment>
<keyword evidence="1" id="KW-0472">Membrane</keyword>
<proteinExistence type="predicted"/>
<organism evidence="2 3">
    <name type="scientific">Subtercola boreus</name>
    <dbReference type="NCBI Taxonomy" id="120213"/>
    <lineage>
        <taxon>Bacteria</taxon>
        <taxon>Bacillati</taxon>
        <taxon>Actinomycetota</taxon>
        <taxon>Actinomycetes</taxon>
        <taxon>Micrococcales</taxon>
        <taxon>Microbacteriaceae</taxon>
        <taxon>Subtercola</taxon>
    </lineage>
</organism>
<feature type="transmembrane region" description="Helical" evidence="1">
    <location>
        <begin position="107"/>
        <end position="127"/>
    </location>
</feature>
<accession>A0A3E0W5B7</accession>
<evidence type="ECO:0000313" key="3">
    <source>
        <dbReference type="Proteomes" id="UP000257080"/>
    </source>
</evidence>